<evidence type="ECO:0000259" key="3">
    <source>
        <dbReference type="Pfam" id="PF09329"/>
    </source>
</evidence>
<feature type="region of interest" description="Disordered" evidence="2">
    <location>
        <begin position="960"/>
        <end position="1017"/>
    </location>
</feature>
<feature type="region of interest" description="Disordered" evidence="2">
    <location>
        <begin position="128"/>
        <end position="229"/>
    </location>
</feature>
<gene>
    <name evidence="4" type="ORF">UTRI_02860</name>
</gene>
<feature type="compositionally biased region" description="Polar residues" evidence="2">
    <location>
        <begin position="398"/>
        <end position="407"/>
    </location>
</feature>
<feature type="compositionally biased region" description="Basic and acidic residues" evidence="2">
    <location>
        <begin position="786"/>
        <end position="798"/>
    </location>
</feature>
<dbReference type="GO" id="GO:0003697">
    <property type="term" value="F:single-stranded DNA binding"/>
    <property type="evidence" value="ECO:0007669"/>
    <property type="project" value="InterPro"/>
</dbReference>
<dbReference type="InterPro" id="IPR015408">
    <property type="entry name" value="Znf_Mcm10/DnaG"/>
</dbReference>
<protein>
    <submittedName>
        <fullName evidence="4">Related to MCM10 - essential chromatin-associated protein involved in the initiation of DNA replication</fullName>
    </submittedName>
</protein>
<feature type="domain" description="Zinc finger Mcm10/DnaG-type" evidence="3">
    <location>
        <begin position="565"/>
        <end position="612"/>
    </location>
</feature>
<feature type="region of interest" description="Disordered" evidence="2">
    <location>
        <begin position="1"/>
        <end position="104"/>
    </location>
</feature>
<evidence type="ECO:0000256" key="1">
    <source>
        <dbReference type="ARBA" id="ARBA00009679"/>
    </source>
</evidence>
<dbReference type="GO" id="GO:0003688">
    <property type="term" value="F:DNA replication origin binding"/>
    <property type="evidence" value="ECO:0007669"/>
    <property type="project" value="TreeGrafter"/>
</dbReference>
<dbReference type="InterPro" id="IPR040184">
    <property type="entry name" value="Mcm10"/>
</dbReference>
<feature type="compositionally biased region" description="Acidic residues" evidence="2">
    <location>
        <begin position="1005"/>
        <end position="1017"/>
    </location>
</feature>
<dbReference type="OrthoDB" id="202825at2759"/>
<evidence type="ECO:0000313" key="4">
    <source>
        <dbReference type="EMBL" id="SPO32303.1"/>
    </source>
</evidence>
<proteinExistence type="inferred from homology"/>
<feature type="compositionally biased region" description="Acidic residues" evidence="2">
    <location>
        <begin position="209"/>
        <end position="222"/>
    </location>
</feature>
<dbReference type="AlphaFoldDB" id="A0A5C3EP21"/>
<feature type="region of interest" description="Disordered" evidence="2">
    <location>
        <begin position="349"/>
        <end position="430"/>
    </location>
</feature>
<feature type="compositionally biased region" description="Polar residues" evidence="2">
    <location>
        <begin position="349"/>
        <end position="363"/>
    </location>
</feature>
<feature type="compositionally biased region" description="Basic and acidic residues" evidence="2">
    <location>
        <begin position="56"/>
        <end position="66"/>
    </location>
</feature>
<organism evidence="4 5">
    <name type="scientific">Ustilago trichophora</name>
    <dbReference type="NCBI Taxonomy" id="86804"/>
    <lineage>
        <taxon>Eukaryota</taxon>
        <taxon>Fungi</taxon>
        <taxon>Dikarya</taxon>
        <taxon>Basidiomycota</taxon>
        <taxon>Ustilaginomycotina</taxon>
        <taxon>Ustilaginomycetes</taxon>
        <taxon>Ustilaginales</taxon>
        <taxon>Ustilaginaceae</taxon>
        <taxon>Ustilago</taxon>
    </lineage>
</organism>
<sequence>MEVTRTASTSRAVSSPSTTTERLPPTKRHRPDVVAPSSPTKPKPHQQRPTGYGRVVNKEQEARREASLLSFAEARARASSTYSPTDRRDAHFQYPPGYNGEPSARGLLEQIKNRMDARAPKPSNFLQKAKQVQQSLLEKQQKAADVQRMREEAARRESFRSAGFAEEPAVPSHADGYGPADGVNSSRAMSQGAASQGAFARAKQRLAESDAESDDDEAEIDDSGYPYSSHVGRDVDLALVESLRPGPRAVPSNPEDPKWELMEPFSGHRLRERKLPHSQLKEHLRGRYHIPPSLLYSVARPITTSMDANGRPMDWKALRNGHYEVPVDGDWIVIATIVEKSGVLVSKSFESQAAPSRDNSSTRKPPFSRQDDDPVLFKDAGTGANGKLRLDLEPGNSDAFSEASSKGSKAWKRNAAGEQDEEMERKREEDRLANRSRKFVVLKLVDLGVNSTQGDGTGSAGRGDNYLSLIAYESDQIDTSIVLRNTNVRSEVSAILSATASSTKKWVNGSRGAFELLYQQAEGTLVAIMNPKVHRPIPAGGKPGALETSMFRITPRSAEDCLIIGQAADYRRCSAIKANGQRCSSFVDIKARKQTRTTTCDYHLSRHMDELARDRPEFAANSTMRFGGAGGGGTSSSGARPAASSYFGGRRRGGYPEEDSAINNITTSYKTPTNNPFSRAALAKKLNSSFGNVGDGMDNNGGQVYVSQSPIVALPGKDDEVRASDPSNWKYDVSGRFGRGNTEKQARLKKQIEEEQLMRKIEARFAPPPAQPSKSKDGEEGEGEDGDHKEERTKKEGGHVLPVLPNGTADMINAAYSTLDQRKRLAQQKKEAIDAKRRKYTGVTASTPTVASSDVDSTKLKFMTLPISKRSSALVGGLPITGLTKHTPHSDGTSRPSGDSRSKLLSLAHSSSTATVPSAEPSLKIKKAHRPKLRLPSDEVGRVSKLKVVGGELVNIEDFEDDGWEDDLDDEVTRPSAEVKSSEEVGLSEHILQLQSQSRKRLNNDAEDDEDSDLEII</sequence>
<comment type="similarity">
    <text evidence="1">Belongs to the MCM10 family.</text>
</comment>
<feature type="compositionally biased region" description="Low complexity" evidence="2">
    <location>
        <begin position="636"/>
        <end position="645"/>
    </location>
</feature>
<feature type="compositionally biased region" description="Low complexity" evidence="2">
    <location>
        <begin position="903"/>
        <end position="912"/>
    </location>
</feature>
<dbReference type="Proteomes" id="UP000324022">
    <property type="component" value="Unassembled WGS sequence"/>
</dbReference>
<dbReference type="GO" id="GO:0006270">
    <property type="term" value="P:DNA replication initiation"/>
    <property type="evidence" value="ECO:0007669"/>
    <property type="project" value="InterPro"/>
</dbReference>
<evidence type="ECO:0000313" key="5">
    <source>
        <dbReference type="Proteomes" id="UP000324022"/>
    </source>
</evidence>
<dbReference type="GO" id="GO:0043596">
    <property type="term" value="C:nuclear replication fork"/>
    <property type="evidence" value="ECO:0007669"/>
    <property type="project" value="TreeGrafter"/>
</dbReference>
<dbReference type="PANTHER" id="PTHR13454">
    <property type="entry name" value="PROTEIN MCM10 HOMOLOG"/>
    <property type="match status" value="1"/>
</dbReference>
<dbReference type="InterPro" id="IPR012340">
    <property type="entry name" value="NA-bd_OB-fold"/>
</dbReference>
<feature type="compositionally biased region" description="Low complexity" evidence="2">
    <location>
        <begin position="1"/>
        <end position="20"/>
    </location>
</feature>
<feature type="compositionally biased region" description="Polar residues" evidence="2">
    <location>
        <begin position="128"/>
        <end position="138"/>
    </location>
</feature>
<dbReference type="Pfam" id="PF09329">
    <property type="entry name" value="zf-primase"/>
    <property type="match status" value="1"/>
</dbReference>
<dbReference type="Gene3D" id="2.40.50.140">
    <property type="entry name" value="Nucleic acid-binding proteins"/>
    <property type="match status" value="1"/>
</dbReference>
<feature type="region of interest" description="Disordered" evidence="2">
    <location>
        <begin position="762"/>
        <end position="806"/>
    </location>
</feature>
<feature type="region of interest" description="Disordered" evidence="2">
    <location>
        <begin position="879"/>
        <end position="923"/>
    </location>
</feature>
<accession>A0A5C3EP21</accession>
<reference evidence="4 5" key="1">
    <citation type="submission" date="2018-03" db="EMBL/GenBank/DDBJ databases">
        <authorList>
            <person name="Guldener U."/>
        </authorList>
    </citation>
    <scope>NUCLEOTIDE SEQUENCE [LARGE SCALE GENOMIC DNA]</scope>
    <source>
        <strain evidence="4 5">NBRC100155</strain>
    </source>
</reference>
<feature type="compositionally biased region" description="Basic and acidic residues" evidence="2">
    <location>
        <begin position="139"/>
        <end position="159"/>
    </location>
</feature>
<feature type="compositionally biased region" description="Acidic residues" evidence="2">
    <location>
        <begin position="960"/>
        <end position="970"/>
    </location>
</feature>
<dbReference type="PANTHER" id="PTHR13454:SF11">
    <property type="entry name" value="PROTEIN MCM10 HOMOLOG"/>
    <property type="match status" value="1"/>
</dbReference>
<evidence type="ECO:0000256" key="2">
    <source>
        <dbReference type="SAM" id="MobiDB-lite"/>
    </source>
</evidence>
<name>A0A5C3EP21_9BASI</name>
<keyword evidence="5" id="KW-1185">Reference proteome</keyword>
<feature type="region of interest" description="Disordered" evidence="2">
    <location>
        <begin position="622"/>
        <end position="658"/>
    </location>
</feature>
<feature type="compositionally biased region" description="Polar residues" evidence="2">
    <location>
        <begin position="890"/>
        <end position="899"/>
    </location>
</feature>
<dbReference type="EMBL" id="OOIN01000043">
    <property type="protein sequence ID" value="SPO32303.1"/>
    <property type="molecule type" value="Genomic_DNA"/>
</dbReference>
<feature type="compositionally biased region" description="Polar residues" evidence="2">
    <location>
        <begin position="183"/>
        <end position="194"/>
    </location>
</feature>